<organism evidence="1 2">
    <name type="scientific">Holothuria leucospilota</name>
    <name type="common">Black long sea cucumber</name>
    <name type="synonym">Mertensiothuria leucospilota</name>
    <dbReference type="NCBI Taxonomy" id="206669"/>
    <lineage>
        <taxon>Eukaryota</taxon>
        <taxon>Metazoa</taxon>
        <taxon>Echinodermata</taxon>
        <taxon>Eleutherozoa</taxon>
        <taxon>Echinozoa</taxon>
        <taxon>Holothuroidea</taxon>
        <taxon>Aspidochirotacea</taxon>
        <taxon>Aspidochirotida</taxon>
        <taxon>Holothuriidae</taxon>
        <taxon>Holothuria</taxon>
    </lineage>
</organism>
<accession>A0A9Q0YKZ3</accession>
<comment type="caution">
    <text evidence="1">The sequence shown here is derived from an EMBL/GenBank/DDBJ whole genome shotgun (WGS) entry which is preliminary data.</text>
</comment>
<proteinExistence type="predicted"/>
<dbReference type="EMBL" id="JAIZAY010000018">
    <property type="protein sequence ID" value="KAJ8024473.1"/>
    <property type="molecule type" value="Genomic_DNA"/>
</dbReference>
<keyword evidence="2" id="KW-1185">Reference proteome</keyword>
<dbReference type="AlphaFoldDB" id="A0A9Q0YKZ3"/>
<evidence type="ECO:0000313" key="1">
    <source>
        <dbReference type="EMBL" id="KAJ8024473.1"/>
    </source>
</evidence>
<sequence length="53" mass="6357">MAMISLDFKEQYKLRFFGTDMKSHNSKQRGRLKNCLLFYKVLHGQMLNQSRCD</sequence>
<reference evidence="1" key="1">
    <citation type="submission" date="2021-10" db="EMBL/GenBank/DDBJ databases">
        <title>Tropical sea cucumber genome reveals ecological adaptation and Cuvierian tubules defense mechanism.</title>
        <authorList>
            <person name="Chen T."/>
        </authorList>
    </citation>
    <scope>NUCLEOTIDE SEQUENCE</scope>
    <source>
        <strain evidence="1">Nanhai2018</strain>
        <tissue evidence="1">Muscle</tissue>
    </source>
</reference>
<dbReference type="Proteomes" id="UP001152320">
    <property type="component" value="Chromosome 18"/>
</dbReference>
<name>A0A9Q0YKZ3_HOLLE</name>
<gene>
    <name evidence="1" type="ORF">HOLleu_34388</name>
</gene>
<protein>
    <submittedName>
        <fullName evidence="1">Uncharacterized protein</fullName>
    </submittedName>
</protein>
<evidence type="ECO:0000313" key="2">
    <source>
        <dbReference type="Proteomes" id="UP001152320"/>
    </source>
</evidence>